<accession>A0A7C5L6Z0</accession>
<dbReference type="InterPro" id="IPR010227">
    <property type="entry name" value="NADH_Q_OxRdtase_chainM/4"/>
</dbReference>
<dbReference type="NCBIfam" id="TIGR01972">
    <property type="entry name" value="NDH_I_M"/>
    <property type="match status" value="1"/>
</dbReference>
<feature type="domain" description="NADH:quinone oxidoreductase/Mrp antiporter transmembrane" evidence="8">
    <location>
        <begin position="136"/>
        <end position="428"/>
    </location>
</feature>
<comment type="similarity">
    <text evidence="2">Belongs to the complex I subunit 4 family.</text>
</comment>
<protein>
    <submittedName>
        <fullName evidence="9">NADH-quinone oxidoreductase subunit M</fullName>
        <ecNumber evidence="9">1.6.5.-</ecNumber>
    </submittedName>
</protein>
<evidence type="ECO:0000313" key="9">
    <source>
        <dbReference type="EMBL" id="HHJ65011.1"/>
    </source>
</evidence>
<feature type="transmembrane region" description="Helical" evidence="7">
    <location>
        <begin position="171"/>
        <end position="191"/>
    </location>
</feature>
<feature type="transmembrane region" description="Helical" evidence="7">
    <location>
        <begin position="6"/>
        <end position="28"/>
    </location>
</feature>
<gene>
    <name evidence="9" type="ORF">ENJ61_08930</name>
</gene>
<evidence type="ECO:0000256" key="7">
    <source>
        <dbReference type="SAM" id="Phobius"/>
    </source>
</evidence>
<feature type="transmembrane region" description="Helical" evidence="7">
    <location>
        <begin position="35"/>
        <end position="55"/>
    </location>
</feature>
<feature type="transmembrane region" description="Helical" evidence="7">
    <location>
        <begin position="342"/>
        <end position="363"/>
    </location>
</feature>
<feature type="transmembrane region" description="Helical" evidence="7">
    <location>
        <begin position="118"/>
        <end position="136"/>
    </location>
</feature>
<name>A0A7C5L6Z0_AQUAO</name>
<keyword evidence="3 6" id="KW-0812">Transmembrane</keyword>
<feature type="transmembrane region" description="Helical" evidence="7">
    <location>
        <begin position="211"/>
        <end position="230"/>
    </location>
</feature>
<keyword evidence="4 7" id="KW-1133">Transmembrane helix</keyword>
<dbReference type="GO" id="GO:0015990">
    <property type="term" value="P:electron transport coupled proton transport"/>
    <property type="evidence" value="ECO:0007669"/>
    <property type="project" value="TreeGrafter"/>
</dbReference>
<feature type="transmembrane region" description="Helical" evidence="7">
    <location>
        <begin position="311"/>
        <end position="330"/>
    </location>
</feature>
<dbReference type="GO" id="GO:0016020">
    <property type="term" value="C:membrane"/>
    <property type="evidence" value="ECO:0007669"/>
    <property type="project" value="UniProtKB-SubCell"/>
</dbReference>
<dbReference type="GO" id="GO:0042773">
    <property type="term" value="P:ATP synthesis coupled electron transport"/>
    <property type="evidence" value="ECO:0007669"/>
    <property type="project" value="InterPro"/>
</dbReference>
<keyword evidence="9" id="KW-0560">Oxidoreductase</keyword>
<evidence type="ECO:0000256" key="5">
    <source>
        <dbReference type="ARBA" id="ARBA00023136"/>
    </source>
</evidence>
<feature type="transmembrane region" description="Helical" evidence="7">
    <location>
        <begin position="415"/>
        <end position="437"/>
    </location>
</feature>
<dbReference type="Proteomes" id="UP000885792">
    <property type="component" value="Unassembled WGS sequence"/>
</dbReference>
<dbReference type="Pfam" id="PF00361">
    <property type="entry name" value="Proton_antipo_M"/>
    <property type="match status" value="1"/>
</dbReference>
<keyword evidence="5 7" id="KW-0472">Membrane</keyword>
<reference evidence="9" key="1">
    <citation type="journal article" date="2020" name="mSystems">
        <title>Genome- and Community-Level Interaction Insights into Carbon Utilization and Element Cycling Functions of Hydrothermarchaeota in Hydrothermal Sediment.</title>
        <authorList>
            <person name="Zhou Z."/>
            <person name="Liu Y."/>
            <person name="Xu W."/>
            <person name="Pan J."/>
            <person name="Luo Z.H."/>
            <person name="Li M."/>
        </authorList>
    </citation>
    <scope>NUCLEOTIDE SEQUENCE [LARGE SCALE GENOMIC DNA]</scope>
    <source>
        <strain evidence="9">HyVt-501</strain>
    </source>
</reference>
<feature type="transmembrane region" description="Helical" evidence="7">
    <location>
        <begin position="142"/>
        <end position="159"/>
    </location>
</feature>
<feature type="transmembrane region" description="Helical" evidence="7">
    <location>
        <begin position="85"/>
        <end position="106"/>
    </location>
</feature>
<dbReference type="PANTHER" id="PTHR43507:SF1">
    <property type="entry name" value="NADH-UBIQUINONE OXIDOREDUCTASE CHAIN 4"/>
    <property type="match status" value="1"/>
</dbReference>
<dbReference type="EMBL" id="DRNB01000335">
    <property type="protein sequence ID" value="HHJ65011.1"/>
    <property type="molecule type" value="Genomic_DNA"/>
</dbReference>
<feature type="transmembrane region" description="Helical" evidence="7">
    <location>
        <begin position="251"/>
        <end position="271"/>
    </location>
</feature>
<dbReference type="AlphaFoldDB" id="A0A7C5L6Z0"/>
<evidence type="ECO:0000256" key="6">
    <source>
        <dbReference type="RuleBase" id="RU000320"/>
    </source>
</evidence>
<feature type="transmembrane region" description="Helical" evidence="7">
    <location>
        <begin position="283"/>
        <end position="304"/>
    </location>
</feature>
<sequence>MEVLKAGFPFVTVSMAVPVLASILVFLLPERFTKFIASTASFTVFLLSLVVLYLFDYSRSGTVQFYEEYFILEELNVKLSLGLDGLSLLMFFLTTLVSLVAVVWSVKDRQINTRLKEYFTVFLLTESFLIGVFASFDLIVFYAFYELTLVPMLFAIGVWGYKLRLYSAYKFFIYIFVSSLFLLLGIAAVATQHYLNFGSFSFSYFDLLRNSYPSGLEIFLFLLFFIAFAVKTPVVPFHTWLPDAHGEAPTAGSVVLAAVLLKMGTYALLRFNLGLFPEATLKLMPFLVALGLITIIYASWMTIVQNNVKRFVAYSSVSHMGFVVTAMFLLNHEGLRASVIEMFAHGMTSASLFMIAGFIYNRLHTFNMESLRGSVRFMPLFAVITASTAFAAMGLPGGSSFWGKFLTMLSAKEYSYLLALLVLIGGFFSAAYLLYLLKTLFLDVREEGILIHFQDIRGFKFAAFLLLLLPILAVGFLPHLFFAMFDGSINFILKHLVGLE</sequence>
<comment type="caution">
    <text evidence="9">The sequence shown here is derived from an EMBL/GenBank/DDBJ whole genome shotgun (WGS) entry which is preliminary data.</text>
</comment>
<feature type="transmembrane region" description="Helical" evidence="7">
    <location>
        <begin position="375"/>
        <end position="395"/>
    </location>
</feature>
<dbReference type="InterPro" id="IPR001750">
    <property type="entry name" value="ND/Mrp_TM"/>
</dbReference>
<dbReference type="PRINTS" id="PR01437">
    <property type="entry name" value="NUOXDRDTASE4"/>
</dbReference>
<evidence type="ECO:0000256" key="4">
    <source>
        <dbReference type="ARBA" id="ARBA00022989"/>
    </source>
</evidence>
<dbReference type="GO" id="GO:0003954">
    <property type="term" value="F:NADH dehydrogenase activity"/>
    <property type="evidence" value="ECO:0007669"/>
    <property type="project" value="TreeGrafter"/>
</dbReference>
<organism evidence="9">
    <name type="scientific">Aquifex aeolicus</name>
    <dbReference type="NCBI Taxonomy" id="63363"/>
    <lineage>
        <taxon>Bacteria</taxon>
        <taxon>Pseudomonadati</taxon>
        <taxon>Aquificota</taxon>
        <taxon>Aquificia</taxon>
        <taxon>Aquificales</taxon>
        <taxon>Aquificaceae</taxon>
        <taxon>Aquifex</taxon>
    </lineage>
</organism>
<dbReference type="GO" id="GO:0008137">
    <property type="term" value="F:NADH dehydrogenase (ubiquinone) activity"/>
    <property type="evidence" value="ECO:0007669"/>
    <property type="project" value="InterPro"/>
</dbReference>
<comment type="subcellular location">
    <subcellularLocation>
        <location evidence="1">Endomembrane system</location>
        <topology evidence="1">Multi-pass membrane protein</topology>
    </subcellularLocation>
    <subcellularLocation>
        <location evidence="6">Membrane</location>
        <topology evidence="6">Multi-pass membrane protein</topology>
    </subcellularLocation>
</comment>
<dbReference type="EC" id="1.6.5.-" evidence="9"/>
<evidence type="ECO:0000256" key="2">
    <source>
        <dbReference type="ARBA" id="ARBA00009025"/>
    </source>
</evidence>
<evidence type="ECO:0000256" key="1">
    <source>
        <dbReference type="ARBA" id="ARBA00004127"/>
    </source>
</evidence>
<dbReference type="PANTHER" id="PTHR43507">
    <property type="entry name" value="NADH-UBIQUINONE OXIDOREDUCTASE CHAIN 4"/>
    <property type="match status" value="1"/>
</dbReference>
<evidence type="ECO:0000256" key="3">
    <source>
        <dbReference type="ARBA" id="ARBA00022692"/>
    </source>
</evidence>
<dbReference type="GO" id="GO:0012505">
    <property type="term" value="C:endomembrane system"/>
    <property type="evidence" value="ECO:0007669"/>
    <property type="project" value="UniProtKB-SubCell"/>
</dbReference>
<feature type="transmembrane region" description="Helical" evidence="7">
    <location>
        <begin position="458"/>
        <end position="481"/>
    </location>
</feature>
<dbReference type="GO" id="GO:0048039">
    <property type="term" value="F:ubiquinone binding"/>
    <property type="evidence" value="ECO:0007669"/>
    <property type="project" value="TreeGrafter"/>
</dbReference>
<dbReference type="InterPro" id="IPR003918">
    <property type="entry name" value="NADH_UbQ_OxRdtase"/>
</dbReference>
<proteinExistence type="inferred from homology"/>
<evidence type="ECO:0000259" key="8">
    <source>
        <dbReference type="Pfam" id="PF00361"/>
    </source>
</evidence>